<reference evidence="3 4" key="1">
    <citation type="submission" date="2014-02" db="EMBL/GenBank/DDBJ databases">
        <title>Diversity of Thermotogales isolates from hydrothermal vents.</title>
        <authorList>
            <person name="Haverkamp T.H.A."/>
            <person name="Lossouarn J."/>
            <person name="Geslin C."/>
            <person name="Nesbo C.L."/>
        </authorList>
    </citation>
    <scope>NUCLEOTIDE SEQUENCE [LARGE SCALE GENOMIC DNA]</scope>
    <source>
        <strain evidence="3 4">431</strain>
    </source>
</reference>
<dbReference type="PANTHER" id="PTHR43153">
    <property type="entry name" value="ELECTRON TRANSFER FLAVOPROTEIN ALPHA"/>
    <property type="match status" value="1"/>
</dbReference>
<dbReference type="Gene3D" id="3.40.50.1220">
    <property type="entry name" value="TPP-binding domain"/>
    <property type="match status" value="1"/>
</dbReference>
<dbReference type="PANTHER" id="PTHR43153:SF1">
    <property type="entry name" value="ELECTRON TRANSFER FLAVOPROTEIN SUBUNIT ALPHA, MITOCHONDRIAL"/>
    <property type="match status" value="1"/>
</dbReference>
<dbReference type="Pfam" id="PF01012">
    <property type="entry name" value="ETF"/>
    <property type="match status" value="1"/>
</dbReference>
<name>A0ABN4UUI4_9BACT</name>
<dbReference type="EMBL" id="CP007389">
    <property type="protein sequence ID" value="APT73669.1"/>
    <property type="molecule type" value="Genomic_DNA"/>
</dbReference>
<dbReference type="PIRSF" id="PIRSF000089">
    <property type="entry name" value="Electra_flavoP_a"/>
    <property type="match status" value="1"/>
</dbReference>
<dbReference type="InterPro" id="IPR033947">
    <property type="entry name" value="ETF_alpha_N"/>
</dbReference>
<dbReference type="InterPro" id="IPR001308">
    <property type="entry name" value="ETF_a/FixB"/>
</dbReference>
<dbReference type="RefSeq" id="WP_041425956.1">
    <property type="nucleotide sequence ID" value="NZ_CP007389.1"/>
</dbReference>
<dbReference type="InterPro" id="IPR014730">
    <property type="entry name" value="ETF_a/b_N"/>
</dbReference>
<proteinExistence type="inferred from homology"/>
<dbReference type="Gene3D" id="3.40.50.620">
    <property type="entry name" value="HUPs"/>
    <property type="match status" value="1"/>
</dbReference>
<dbReference type="InterPro" id="IPR029035">
    <property type="entry name" value="DHS-like_NAD/FAD-binding_dom"/>
</dbReference>
<feature type="domain" description="Electron transfer flavoprotein alpha/beta-subunit N-terminal" evidence="2">
    <location>
        <begin position="2"/>
        <end position="180"/>
    </location>
</feature>
<dbReference type="SUPFAM" id="SSF52402">
    <property type="entry name" value="Adenine nucleotide alpha hydrolases-like"/>
    <property type="match status" value="1"/>
</dbReference>
<dbReference type="Pfam" id="PF00766">
    <property type="entry name" value="ETF_alpha"/>
    <property type="match status" value="1"/>
</dbReference>
<evidence type="ECO:0000313" key="3">
    <source>
        <dbReference type="EMBL" id="APT73669.1"/>
    </source>
</evidence>
<dbReference type="CDD" id="cd01715">
    <property type="entry name" value="ETF_alpha"/>
    <property type="match status" value="1"/>
</dbReference>
<protein>
    <submittedName>
        <fullName evidence="3">Electron transfer flavoprotein subunit alpha</fullName>
    </submittedName>
</protein>
<dbReference type="Proteomes" id="UP000185490">
    <property type="component" value="Chromosome"/>
</dbReference>
<comment type="similarity">
    <text evidence="1">Belongs to the ETF alpha-subunit/FixB family.</text>
</comment>
<gene>
    <name evidence="3" type="ORF">BW47_03560</name>
</gene>
<organism evidence="3 4">
    <name type="scientific">Thermosipho melanesiensis</name>
    <dbReference type="NCBI Taxonomy" id="46541"/>
    <lineage>
        <taxon>Bacteria</taxon>
        <taxon>Thermotogati</taxon>
        <taxon>Thermotogota</taxon>
        <taxon>Thermotogae</taxon>
        <taxon>Thermotogales</taxon>
        <taxon>Fervidobacteriaceae</taxon>
        <taxon>Thermosipho</taxon>
    </lineage>
</organism>
<evidence type="ECO:0000313" key="4">
    <source>
        <dbReference type="Proteomes" id="UP000185490"/>
    </source>
</evidence>
<accession>A0ABN4UUI4</accession>
<dbReference type="SUPFAM" id="SSF52467">
    <property type="entry name" value="DHS-like NAD/FAD-binding domain"/>
    <property type="match status" value="1"/>
</dbReference>
<evidence type="ECO:0000259" key="2">
    <source>
        <dbReference type="SMART" id="SM00893"/>
    </source>
</evidence>
<sequence length="319" mass="35339">MVMVYCQSDKEKLHPVSYELISKASEFHGMEVVALVLGNSEDAEVLFNYGADRVILVENVGSYNLEVYTDVICKIVKKESPEIFLLGATQLGRELAPRIAARLNTGLTADCTNLEVNDGLIYMTRPAFGGNLMATIICEKHRPQMVTVRPNVFEKRENKKLGKVEKVKIDYKESRIKIEEVIEKGLKETDITKAEIIVSGGRGVGSKEGFEKLKEFANLIGGVVAGSRVAVENGWIEKEKQVGQTGKTVRPKIYFAIGISGTIQHLAGIHENSFIIAINKDKNAPIIKMANLAIISDWGPVIDRLIKRKIEKEKASVLK</sequence>
<evidence type="ECO:0000256" key="1">
    <source>
        <dbReference type="ARBA" id="ARBA00005817"/>
    </source>
</evidence>
<dbReference type="SMART" id="SM00893">
    <property type="entry name" value="ETF"/>
    <property type="match status" value="1"/>
</dbReference>
<dbReference type="InterPro" id="IPR014731">
    <property type="entry name" value="ETF_asu_C"/>
</dbReference>
<dbReference type="InterPro" id="IPR014729">
    <property type="entry name" value="Rossmann-like_a/b/a_fold"/>
</dbReference>
<keyword evidence="4" id="KW-1185">Reference proteome</keyword>